<protein>
    <submittedName>
        <fullName evidence="2">Uncharacterized protein</fullName>
    </submittedName>
</protein>
<gene>
    <name evidence="2" type="ORF">CBR_g100</name>
</gene>
<organism evidence="2 3">
    <name type="scientific">Chara braunii</name>
    <name type="common">Braun's stonewort</name>
    <dbReference type="NCBI Taxonomy" id="69332"/>
    <lineage>
        <taxon>Eukaryota</taxon>
        <taxon>Viridiplantae</taxon>
        <taxon>Streptophyta</taxon>
        <taxon>Charophyceae</taxon>
        <taxon>Charales</taxon>
        <taxon>Characeae</taxon>
        <taxon>Chara</taxon>
    </lineage>
</organism>
<feature type="region of interest" description="Disordered" evidence="1">
    <location>
        <begin position="225"/>
        <end position="268"/>
    </location>
</feature>
<accession>A0A388JLK4</accession>
<feature type="compositionally biased region" description="Acidic residues" evidence="1">
    <location>
        <begin position="138"/>
        <end position="161"/>
    </location>
</feature>
<feature type="region of interest" description="Disordered" evidence="1">
    <location>
        <begin position="138"/>
        <end position="198"/>
    </location>
</feature>
<name>A0A388JLK4_CHABU</name>
<evidence type="ECO:0000313" key="3">
    <source>
        <dbReference type="Proteomes" id="UP000265515"/>
    </source>
</evidence>
<evidence type="ECO:0000313" key="2">
    <source>
        <dbReference type="EMBL" id="GBG58699.1"/>
    </source>
</evidence>
<evidence type="ECO:0000256" key="1">
    <source>
        <dbReference type="SAM" id="MobiDB-lite"/>
    </source>
</evidence>
<dbReference type="Proteomes" id="UP000265515">
    <property type="component" value="Unassembled WGS sequence"/>
</dbReference>
<keyword evidence="3" id="KW-1185">Reference proteome</keyword>
<proteinExistence type="predicted"/>
<sequence length="268" mass="30563">MCLVGVRLTWTRDEEHLAWVEYMELLIIKAWRTEVEGNLRRFLFGSVRPDHHQLIVQELTVPLAQLVDDLPLDIVSQSDESPVSHVLTRTLTPYLQWSACLEESGSGRDQPSQRGYLDPRKIIDLAFFQDRTVSENEELAIEEEVEEEEGAAEEEEEETPEEGSYSEHSEGEQSEDEEEEEEDEEEEELELEKSEWKISAEEVKRMDAQTEDLEAACKREEIVAGKRQLEFARGANLPISDDPGKDPKPPKPEDGDPAAETSSAPARR</sequence>
<dbReference type="EMBL" id="BFEA01000001">
    <property type="protein sequence ID" value="GBG58699.1"/>
    <property type="molecule type" value="Genomic_DNA"/>
</dbReference>
<comment type="caution">
    <text evidence="2">The sequence shown here is derived from an EMBL/GenBank/DDBJ whole genome shotgun (WGS) entry which is preliminary data.</text>
</comment>
<feature type="compositionally biased region" description="Basic and acidic residues" evidence="1">
    <location>
        <begin position="242"/>
        <end position="254"/>
    </location>
</feature>
<reference evidence="2 3" key="1">
    <citation type="journal article" date="2018" name="Cell">
        <title>The Chara Genome: Secondary Complexity and Implications for Plant Terrestrialization.</title>
        <authorList>
            <person name="Nishiyama T."/>
            <person name="Sakayama H."/>
            <person name="Vries J.D."/>
            <person name="Buschmann H."/>
            <person name="Saint-Marcoux D."/>
            <person name="Ullrich K.K."/>
            <person name="Haas F.B."/>
            <person name="Vanderstraeten L."/>
            <person name="Becker D."/>
            <person name="Lang D."/>
            <person name="Vosolsobe S."/>
            <person name="Rombauts S."/>
            <person name="Wilhelmsson P.K.I."/>
            <person name="Janitza P."/>
            <person name="Kern R."/>
            <person name="Heyl A."/>
            <person name="Rumpler F."/>
            <person name="Villalobos L.I.A.C."/>
            <person name="Clay J.M."/>
            <person name="Skokan R."/>
            <person name="Toyoda A."/>
            <person name="Suzuki Y."/>
            <person name="Kagoshima H."/>
            <person name="Schijlen E."/>
            <person name="Tajeshwar N."/>
            <person name="Catarino B."/>
            <person name="Hetherington A.J."/>
            <person name="Saltykova A."/>
            <person name="Bonnot C."/>
            <person name="Breuninger H."/>
            <person name="Symeonidi A."/>
            <person name="Radhakrishnan G.V."/>
            <person name="Van Nieuwerburgh F."/>
            <person name="Deforce D."/>
            <person name="Chang C."/>
            <person name="Karol K.G."/>
            <person name="Hedrich R."/>
            <person name="Ulvskov P."/>
            <person name="Glockner G."/>
            <person name="Delwiche C.F."/>
            <person name="Petrasek J."/>
            <person name="Van de Peer Y."/>
            <person name="Friml J."/>
            <person name="Beilby M."/>
            <person name="Dolan L."/>
            <person name="Kohara Y."/>
            <person name="Sugano S."/>
            <person name="Fujiyama A."/>
            <person name="Delaux P.-M."/>
            <person name="Quint M."/>
            <person name="TheiBen G."/>
            <person name="Hagemann M."/>
            <person name="Harholt J."/>
            <person name="Dunand C."/>
            <person name="Zachgo S."/>
            <person name="Langdale J."/>
            <person name="Maumus F."/>
            <person name="Straeten D.V.D."/>
            <person name="Gould S.B."/>
            <person name="Rensing S.A."/>
        </authorList>
    </citation>
    <scope>NUCLEOTIDE SEQUENCE [LARGE SCALE GENOMIC DNA]</scope>
    <source>
        <strain evidence="2 3">S276</strain>
    </source>
</reference>
<dbReference type="Gramene" id="GBG58699">
    <property type="protein sequence ID" value="GBG58699"/>
    <property type="gene ID" value="CBR_g100"/>
</dbReference>
<dbReference type="AlphaFoldDB" id="A0A388JLK4"/>
<feature type="compositionally biased region" description="Acidic residues" evidence="1">
    <location>
        <begin position="172"/>
        <end position="190"/>
    </location>
</feature>